<dbReference type="InterPro" id="IPR035755">
    <property type="entry name" value="RIM-BP_SH3_3"/>
</dbReference>
<feature type="region of interest" description="Disordered" evidence="12">
    <location>
        <begin position="1311"/>
        <end position="1347"/>
    </location>
</feature>
<dbReference type="EMBL" id="AYCK01001031">
    <property type="status" value="NOT_ANNOTATED_CDS"/>
    <property type="molecule type" value="Genomic_DNA"/>
</dbReference>
<feature type="region of interest" description="Disordered" evidence="12">
    <location>
        <begin position="1021"/>
        <end position="1050"/>
    </location>
</feature>
<evidence type="ECO:0000256" key="9">
    <source>
        <dbReference type="ARBA" id="ARBA00054159"/>
    </source>
</evidence>
<dbReference type="Gene3D" id="2.60.40.10">
    <property type="entry name" value="Immunoglobulins"/>
    <property type="match status" value="1"/>
</dbReference>
<dbReference type="CDD" id="cd12014">
    <property type="entry name" value="SH3_RIM-BP_1"/>
    <property type="match status" value="1"/>
</dbReference>
<dbReference type="InterPro" id="IPR040325">
    <property type="entry name" value="RIMBP1/2/3"/>
</dbReference>
<accession>A0A087YP37</accession>
<dbReference type="InterPro" id="IPR001452">
    <property type="entry name" value="SH3_domain"/>
</dbReference>
<feature type="compositionally biased region" description="Basic and acidic residues" evidence="12">
    <location>
        <begin position="1110"/>
        <end position="1121"/>
    </location>
</feature>
<dbReference type="GeneTree" id="ENSGT00950000183203"/>
<dbReference type="GO" id="GO:0005886">
    <property type="term" value="C:plasma membrane"/>
    <property type="evidence" value="ECO:0007669"/>
    <property type="project" value="UniProtKB-SubCell"/>
</dbReference>
<reference evidence="14" key="3">
    <citation type="submission" date="2025-09" db="UniProtKB">
        <authorList>
            <consortium name="Ensembl"/>
        </authorList>
    </citation>
    <scope>IDENTIFICATION</scope>
</reference>
<dbReference type="Gene3D" id="2.30.30.40">
    <property type="entry name" value="SH3 Domains"/>
    <property type="match status" value="3"/>
</dbReference>
<dbReference type="InterPro" id="IPR013783">
    <property type="entry name" value="Ig-like_fold"/>
</dbReference>
<name>A0A087YP37_POEFO</name>
<feature type="compositionally biased region" description="Basic and acidic residues" evidence="12">
    <location>
        <begin position="755"/>
        <end position="766"/>
    </location>
</feature>
<dbReference type="Proteomes" id="UP000028760">
    <property type="component" value="Unassembled WGS sequence"/>
</dbReference>
<keyword evidence="6" id="KW-0770">Synapse</keyword>
<dbReference type="CDD" id="cd12012">
    <property type="entry name" value="SH3_RIM-BP_2"/>
    <property type="match status" value="1"/>
</dbReference>
<evidence type="ECO:0000256" key="4">
    <source>
        <dbReference type="ARBA" id="ARBA00022475"/>
    </source>
</evidence>
<comment type="subcellular location">
    <subcellularLocation>
        <location evidence="1">Cell membrane</location>
    </subcellularLocation>
    <subcellularLocation>
        <location evidence="8">Synapse</location>
    </subcellularLocation>
</comment>
<dbReference type="STRING" id="48698.ENSPFOP00000019790"/>
<keyword evidence="7" id="KW-0472">Membrane</keyword>
<dbReference type="PANTHER" id="PTHR14234:SF22">
    <property type="entry name" value="RIMS-BINDING PROTEIN 2 ISOFORM X1"/>
    <property type="match status" value="1"/>
</dbReference>
<dbReference type="GO" id="GO:0007274">
    <property type="term" value="P:neuromuscular synaptic transmission"/>
    <property type="evidence" value="ECO:0007669"/>
    <property type="project" value="TreeGrafter"/>
</dbReference>
<dbReference type="InterPro" id="IPR036116">
    <property type="entry name" value="FN3_sf"/>
</dbReference>
<keyword evidence="5" id="KW-0677">Repeat</keyword>
<evidence type="ECO:0000256" key="6">
    <source>
        <dbReference type="ARBA" id="ARBA00023018"/>
    </source>
</evidence>
<dbReference type="InterPro" id="IPR057884">
    <property type="entry name" value="FN3_RIM-BP1/2/3"/>
</dbReference>
<dbReference type="FunFam" id="2.60.40.10:FF:000643">
    <property type="entry name" value="RIMS-binding protein 2 isoform X1"/>
    <property type="match status" value="1"/>
</dbReference>
<feature type="region of interest" description="Disordered" evidence="12">
    <location>
        <begin position="616"/>
        <end position="672"/>
    </location>
</feature>
<dbReference type="InterPro" id="IPR036028">
    <property type="entry name" value="SH3-like_dom_sf"/>
</dbReference>
<keyword evidence="4" id="KW-1003">Cell membrane</keyword>
<dbReference type="PROSITE" id="PS50002">
    <property type="entry name" value="SH3"/>
    <property type="match status" value="3"/>
</dbReference>
<evidence type="ECO:0000256" key="2">
    <source>
        <dbReference type="ARBA" id="ARBA00010749"/>
    </source>
</evidence>
<dbReference type="SUPFAM" id="SSF50044">
    <property type="entry name" value="SH3-domain"/>
    <property type="match status" value="3"/>
</dbReference>
<protein>
    <recommendedName>
        <fullName evidence="10">RIMS-binding protein 2</fullName>
    </recommendedName>
</protein>
<sequence length="1347" mass="150105">MHEALQLKQHLQTEYEQALVAFHSNQKEINQLQKVKLCDLEQKCRSHSDHFHQLSKRLPNIRLQSEPVEFLNSNSTLVSQIPTSPEEKLSQVIDEFEARLQKGDESAPNAQLLIPQFPPCPLQTEDSEAFKLLSVKSSTVATDRSSSPRQHPPSEMEDETSSSPRSKPRYTGQVRLCTARYSYNPYDGPNEHPEAELPLVAGKYLYVYGDMDDDGFYEGELLDGQRGLVPSNFVEFVQDKEKLIGEGGEDLGPLEHTSLALMTVDGGASQDVMLGSSNSLVPCSNGTGGTLDPEDLAEDVVPYPRKITLIKQLARSVIVAWEPPVVPLGWGNISGYNVLVDGELRASIPYTGRTKCLLEKLDLDSCIYRVSVQSVTDRGLSDELRCTVLVGANVVVAPCGMRVDDIQRDTAELSWLPSNSNYSHTVYLDGAEHAVVKPGRYRLRFHNLNPLTVYKVQVVAQPHQVPWQLPLEQRERKEAGVEFCTQAAGPPMPPQDVQVLCGQAPGVLQVRWKPPILSPTGTSNGANVVGYAVCTKGQRIAEVLFPMADYVTIDLTRIQCLEAREVIVKTLSVQGESQDSQVAVIPNNLLVPLPALPLPPPMHPHARPVSARDLDAKEHTAHHGGAIPPGQPGWDPSRSPLQPPVPMQGHTLEAPPPVHLRSPSPQRILPQPQGMLIPDTVAKAIAREAAQRVAAESGKGDRRVGRFGEQGHSFHQHPSDEEEEDEEGFARGRRRGPSVDEFLRGSELGRPPHYSHNEDYHSESSRGSDLSDIMEEDEEELFSEMQLEEGRRRNSHNTPKVQVFALTEILESSIVVHYNVVNCTGTDTLNDCCLGLPFTVCCWCVCLSPLNMYAPDGTFNFSLCIRISKDCKENEQVNSRDQRVNHLTDSTVEMGKLICSSFCSNYLLPNLIFPCHTETGLHSDSPFTQLLQQLTLIIPSILSPGVLSCSCNLCQPMKLHTVVESYFRQLFRKCNWSSIVKAEKQLSQITMETLRGPNSRTTCHPQCAKSKFRASVILVSASSTNSPGGGRHDRDNGRRIQHGGSQPKRRPLMVPSIVRTVIELDKYENKVTSENNNEGNPSPINEDVNYGRVARHKAWSSRRHTGGIRHKYDGYRNRDQRSPTYYDESEPEEPFRIFVALFDYDPLSMSPNPDAADEELPFKEGQIIKVYGDKDTDGFYRGAIKGRMGLLPCNMVSEIRADDEETMDQLIKQGFLPLSTPVDKIEQNRRGVRRDQASRRMVALYDYDPRESSPNVDVEAELTFCAGDIIAVFGDIDEDGFYYGELNGHRGLVPSNFLEEVPDDVEVYLTDTPSHYPQEEPANRPPANSAAAVSEGKRVHHHRRSQR</sequence>
<proteinExistence type="inferred from homology"/>
<dbReference type="eggNOG" id="KOG3632">
    <property type="taxonomic scope" value="Eukaryota"/>
</dbReference>
<evidence type="ECO:0000256" key="1">
    <source>
        <dbReference type="ARBA" id="ARBA00004236"/>
    </source>
</evidence>
<dbReference type="FunFam" id="2.60.40.10:FF:000072">
    <property type="entry name" value="RIMS-binding protein 2 isoform X1"/>
    <property type="match status" value="1"/>
</dbReference>
<comment type="similarity">
    <text evidence="2">Belongs to the RIMBP family.</text>
</comment>
<feature type="compositionally biased region" description="Polar residues" evidence="12">
    <location>
        <begin position="137"/>
        <end position="149"/>
    </location>
</feature>
<feature type="domain" description="SH3" evidence="13">
    <location>
        <begin position="1236"/>
        <end position="1303"/>
    </location>
</feature>
<dbReference type="InterPro" id="IPR035753">
    <property type="entry name" value="RIM-BP_SH3_2"/>
</dbReference>
<dbReference type="PRINTS" id="PR00452">
    <property type="entry name" value="SH3DOMAIN"/>
</dbReference>
<dbReference type="SMART" id="SM00326">
    <property type="entry name" value="SH3"/>
    <property type="match status" value="3"/>
</dbReference>
<evidence type="ECO:0000256" key="8">
    <source>
        <dbReference type="ARBA" id="ARBA00034103"/>
    </source>
</evidence>
<dbReference type="Pfam" id="PF07653">
    <property type="entry name" value="SH3_2"/>
    <property type="match status" value="2"/>
</dbReference>
<dbReference type="SUPFAM" id="SSF49265">
    <property type="entry name" value="Fibronectin type III"/>
    <property type="match status" value="2"/>
</dbReference>
<feature type="domain" description="SH3" evidence="13">
    <location>
        <begin position="1133"/>
        <end position="1201"/>
    </location>
</feature>
<dbReference type="SMART" id="SM00060">
    <property type="entry name" value="FN3"/>
    <property type="match status" value="3"/>
</dbReference>
<dbReference type="CDD" id="cd12013">
    <property type="entry name" value="SH3_RIM-BP_3"/>
    <property type="match status" value="1"/>
</dbReference>
<dbReference type="FunFam" id="2.30.30.40:FF:000016">
    <property type="entry name" value="RIMS-binding protein 2 isoform X2"/>
    <property type="match status" value="1"/>
</dbReference>
<dbReference type="InterPro" id="IPR003961">
    <property type="entry name" value="FN3_dom"/>
</dbReference>
<evidence type="ECO:0000256" key="11">
    <source>
        <dbReference type="PROSITE-ProRule" id="PRU00192"/>
    </source>
</evidence>
<dbReference type="CDD" id="cd00063">
    <property type="entry name" value="FN3"/>
    <property type="match status" value="2"/>
</dbReference>
<dbReference type="FunFam" id="2.30.30.40:FF:000006">
    <property type="entry name" value="RIMS-binding protein 2 isoform X1"/>
    <property type="match status" value="1"/>
</dbReference>
<keyword evidence="15" id="KW-1185">Reference proteome</keyword>
<dbReference type="GO" id="GO:0045202">
    <property type="term" value="C:synapse"/>
    <property type="evidence" value="ECO:0007669"/>
    <property type="project" value="UniProtKB-SubCell"/>
</dbReference>
<feature type="compositionally biased region" description="Basic residues" evidence="12">
    <location>
        <begin position="1338"/>
        <end position="1347"/>
    </location>
</feature>
<feature type="region of interest" description="Disordered" evidence="12">
    <location>
        <begin position="692"/>
        <end position="771"/>
    </location>
</feature>
<evidence type="ECO:0000313" key="15">
    <source>
        <dbReference type="Proteomes" id="UP000028760"/>
    </source>
</evidence>
<dbReference type="FunFam" id="2.30.30.40:FF:000023">
    <property type="entry name" value="RIMS-binding protein 2 isoform F"/>
    <property type="match status" value="1"/>
</dbReference>
<evidence type="ECO:0000256" key="3">
    <source>
        <dbReference type="ARBA" id="ARBA00022443"/>
    </source>
</evidence>
<reference evidence="14" key="2">
    <citation type="submission" date="2025-08" db="UniProtKB">
        <authorList>
            <consortium name="Ensembl"/>
        </authorList>
    </citation>
    <scope>IDENTIFICATION</scope>
</reference>
<dbReference type="Ensembl" id="ENSPFOT00000019813.2">
    <property type="protein sequence ID" value="ENSPFOP00000019790.2"/>
    <property type="gene ID" value="ENSPFOG00000019665.2"/>
</dbReference>
<evidence type="ECO:0000256" key="7">
    <source>
        <dbReference type="ARBA" id="ARBA00023136"/>
    </source>
</evidence>
<reference evidence="15" key="1">
    <citation type="submission" date="2013-10" db="EMBL/GenBank/DDBJ databases">
        <authorList>
            <person name="Schartl M."/>
            <person name="Warren W."/>
        </authorList>
    </citation>
    <scope>NUCLEOTIDE SEQUENCE [LARGE SCALE GENOMIC DNA]</scope>
    <source>
        <strain evidence="15">female</strain>
    </source>
</reference>
<dbReference type="OMA" id="ECRSHSE"/>
<keyword evidence="3 11" id="KW-0728">SH3 domain</keyword>
<dbReference type="Pfam" id="PF25523">
    <property type="entry name" value="Ig_RIMBP2"/>
    <property type="match status" value="1"/>
</dbReference>
<dbReference type="Pfam" id="PF14604">
    <property type="entry name" value="SH3_9"/>
    <property type="match status" value="1"/>
</dbReference>
<dbReference type="PANTHER" id="PTHR14234">
    <property type="entry name" value="RIM BINDING PROTEIN-RELATED"/>
    <property type="match status" value="1"/>
</dbReference>
<comment type="function">
    <text evidence="9">Plays a role in the synaptic transmission as bifunctional linker that interacts simultaneously with RIMS1, RIMS2, CACNA1D and CACNA1B.</text>
</comment>
<evidence type="ECO:0000256" key="10">
    <source>
        <dbReference type="ARBA" id="ARBA00068024"/>
    </source>
</evidence>
<feature type="domain" description="SH3" evidence="13">
    <location>
        <begin position="172"/>
        <end position="239"/>
    </location>
</feature>
<evidence type="ECO:0000256" key="5">
    <source>
        <dbReference type="ARBA" id="ARBA00022737"/>
    </source>
</evidence>
<feature type="region of interest" description="Disordered" evidence="12">
    <location>
        <begin position="1110"/>
        <end position="1129"/>
    </location>
</feature>
<feature type="region of interest" description="Disordered" evidence="12">
    <location>
        <begin position="137"/>
        <end position="171"/>
    </location>
</feature>
<evidence type="ECO:0000256" key="12">
    <source>
        <dbReference type="SAM" id="MobiDB-lite"/>
    </source>
</evidence>
<dbReference type="EMBL" id="AYCK01001030">
    <property type="status" value="NOT_ANNOTATED_CDS"/>
    <property type="molecule type" value="Genomic_DNA"/>
</dbReference>
<evidence type="ECO:0000313" key="14">
    <source>
        <dbReference type="Ensembl" id="ENSPFOP00000019790.2"/>
    </source>
</evidence>
<dbReference type="EMBL" id="AYCK01001032">
    <property type="status" value="NOT_ANNOTATED_CDS"/>
    <property type="molecule type" value="Genomic_DNA"/>
</dbReference>
<evidence type="ECO:0000259" key="13">
    <source>
        <dbReference type="PROSITE" id="PS50002"/>
    </source>
</evidence>
<organism evidence="14 15">
    <name type="scientific">Poecilia formosa</name>
    <name type="common">Amazon molly</name>
    <name type="synonym">Limia formosa</name>
    <dbReference type="NCBI Taxonomy" id="48698"/>
    <lineage>
        <taxon>Eukaryota</taxon>
        <taxon>Metazoa</taxon>
        <taxon>Chordata</taxon>
        <taxon>Craniata</taxon>
        <taxon>Vertebrata</taxon>
        <taxon>Euteleostomi</taxon>
        <taxon>Actinopterygii</taxon>
        <taxon>Neopterygii</taxon>
        <taxon>Teleostei</taxon>
        <taxon>Neoteleostei</taxon>
        <taxon>Acanthomorphata</taxon>
        <taxon>Ovalentaria</taxon>
        <taxon>Atherinomorphae</taxon>
        <taxon>Cyprinodontiformes</taxon>
        <taxon>Poeciliidae</taxon>
        <taxon>Poeciliinae</taxon>
        <taxon>Poecilia</taxon>
    </lineage>
</organism>